<dbReference type="InterPro" id="IPR053265">
    <property type="entry name" value="Serpin"/>
</dbReference>
<dbReference type="PANTHER" id="PTHR21131">
    <property type="entry name" value="SERINE-TYPE ENDOPEPTIDASE INHIBITOR"/>
    <property type="match status" value="1"/>
</dbReference>
<dbReference type="SMART" id="SM00280">
    <property type="entry name" value="KAZAL"/>
    <property type="match status" value="4"/>
</dbReference>
<name>A0A7R9YRG7_9CHLO</name>
<evidence type="ECO:0000256" key="1">
    <source>
        <dbReference type="SAM" id="SignalP"/>
    </source>
</evidence>
<dbReference type="Gene3D" id="3.30.60.30">
    <property type="match status" value="4"/>
</dbReference>
<proteinExistence type="predicted"/>
<sequence>MAAEQIQTRTAAKMPGARRATLLPTLLATAALCLAGAVGATSRGLPVGPSSEAACSCMLVYEPVCAGGKDFGSRCLANCAGFENGDIVDGKCGAEAVPGAAGDTELEDTCMCTMEWDPVCAGGKTFGNRCGAECAGVPAEDISPGECPPGPAGEAKQDEGDTDDDVCMCTTEWDPVCAGGKTFGNRCEAECAGVPAEDVAPGECPSVNASSSSECSCPKDYRPVCATEANVTFDNACLAACANYTRDELTSGPCGAPFDDDNATDTGSDGGDDDEGCFCPAIYHPVCDEATGTTYENMCFAMCSLRWDANTDASAWTPGECPAASKVEACETGCSDAEDPVCVLYQHDVGDMDAQAGLYAKLVSSVNFSNMCVAACHSGRAPVLGLYRGQCDAGADEACAVTADGDASTVCHMRRDDVAEYPSACYARQLANATADELSWGQCTGRAAVAMLSNAECLDPGVRCFADPCETSSCPAHPDAVCVAKYCTFTFRDVLYPAGCTALYVDLDSGDVLDDCEAGSDE</sequence>
<feature type="domain" description="Kazal-like" evidence="2">
    <location>
        <begin position="209"/>
        <end position="256"/>
    </location>
</feature>
<accession>A0A7R9YRG7</accession>
<evidence type="ECO:0000313" key="3">
    <source>
        <dbReference type="EMBL" id="CAD8282510.1"/>
    </source>
</evidence>
<feature type="chain" id="PRO_5031427503" description="Kazal-like domain-containing protein" evidence="1">
    <location>
        <begin position="36"/>
        <end position="522"/>
    </location>
</feature>
<dbReference type="SUPFAM" id="SSF100895">
    <property type="entry name" value="Kazal-type serine protease inhibitors"/>
    <property type="match status" value="3"/>
</dbReference>
<feature type="domain" description="Kazal-like" evidence="2">
    <location>
        <begin position="161"/>
        <end position="206"/>
    </location>
</feature>
<feature type="domain" description="Kazal-like" evidence="2">
    <location>
        <begin position="271"/>
        <end position="323"/>
    </location>
</feature>
<dbReference type="InterPro" id="IPR036058">
    <property type="entry name" value="Kazal_dom_sf"/>
</dbReference>
<dbReference type="PANTHER" id="PTHR21131:SF0">
    <property type="entry name" value="GEO10195P1-RELATED"/>
    <property type="match status" value="1"/>
</dbReference>
<dbReference type="PROSITE" id="PS51465">
    <property type="entry name" value="KAZAL_2"/>
    <property type="match status" value="3"/>
</dbReference>
<dbReference type="InterPro" id="IPR002350">
    <property type="entry name" value="Kazal_dom"/>
</dbReference>
<dbReference type="CDD" id="cd00104">
    <property type="entry name" value="KAZAL_FS"/>
    <property type="match status" value="1"/>
</dbReference>
<dbReference type="AlphaFoldDB" id="A0A7R9YRG7"/>
<organism evidence="3">
    <name type="scientific">Chlamydomonas euryale</name>
    <dbReference type="NCBI Taxonomy" id="1486919"/>
    <lineage>
        <taxon>Eukaryota</taxon>
        <taxon>Viridiplantae</taxon>
        <taxon>Chlorophyta</taxon>
        <taxon>core chlorophytes</taxon>
        <taxon>Chlorophyceae</taxon>
        <taxon>CS clade</taxon>
        <taxon>Chlamydomonadales</taxon>
        <taxon>Chlamydomonadaceae</taxon>
        <taxon>Chlamydomonas</taxon>
    </lineage>
</organism>
<keyword evidence="1" id="KW-0732">Signal</keyword>
<dbReference type="Pfam" id="PF00050">
    <property type="entry name" value="Kazal_1"/>
    <property type="match status" value="1"/>
</dbReference>
<gene>
    <name evidence="3" type="ORF">CEUR00632_LOCUS2545</name>
</gene>
<dbReference type="EMBL" id="HBEC01005585">
    <property type="protein sequence ID" value="CAD8282510.1"/>
    <property type="molecule type" value="Transcribed_RNA"/>
</dbReference>
<feature type="signal peptide" evidence="1">
    <location>
        <begin position="1"/>
        <end position="35"/>
    </location>
</feature>
<reference evidence="3" key="1">
    <citation type="submission" date="2021-01" db="EMBL/GenBank/DDBJ databases">
        <authorList>
            <person name="Corre E."/>
            <person name="Pelletier E."/>
            <person name="Niang G."/>
            <person name="Scheremetjew M."/>
            <person name="Finn R."/>
            <person name="Kale V."/>
            <person name="Holt S."/>
            <person name="Cochrane G."/>
            <person name="Meng A."/>
            <person name="Brown T."/>
            <person name="Cohen L."/>
        </authorList>
    </citation>
    <scope>NUCLEOTIDE SEQUENCE</scope>
    <source>
        <strain evidence="3">CCMP219</strain>
    </source>
</reference>
<evidence type="ECO:0000259" key="2">
    <source>
        <dbReference type="PROSITE" id="PS51465"/>
    </source>
</evidence>
<protein>
    <recommendedName>
        <fullName evidence="2">Kazal-like domain-containing protein</fullName>
    </recommendedName>
</protein>